<dbReference type="AlphaFoldDB" id="A0A7I7T0E9"/>
<feature type="domain" description="ComEC/Rec2-related protein" evidence="7">
    <location>
        <begin position="218"/>
        <end position="481"/>
    </location>
</feature>
<feature type="transmembrane region" description="Helical" evidence="6">
    <location>
        <begin position="312"/>
        <end position="330"/>
    </location>
</feature>
<dbReference type="RefSeq" id="WP_163745821.1">
    <property type="nucleotide sequence ID" value="NZ_AP022596.1"/>
</dbReference>
<reference evidence="8 9" key="1">
    <citation type="journal article" date="2019" name="Emerg. Microbes Infect.">
        <title>Comprehensive subspecies identification of 175 nontuberculous mycobacteria species based on 7547 genomic profiles.</title>
        <authorList>
            <person name="Matsumoto Y."/>
            <person name="Kinjo T."/>
            <person name="Motooka D."/>
            <person name="Nabeya D."/>
            <person name="Jung N."/>
            <person name="Uechi K."/>
            <person name="Horii T."/>
            <person name="Iida T."/>
            <person name="Fujita J."/>
            <person name="Nakamura S."/>
        </authorList>
    </citation>
    <scope>NUCLEOTIDE SEQUENCE [LARGE SCALE GENOMIC DNA]</scope>
    <source>
        <strain evidence="8 9">JCM 30396</strain>
    </source>
</reference>
<keyword evidence="2" id="KW-1003">Cell membrane</keyword>
<dbReference type="InterPro" id="IPR052159">
    <property type="entry name" value="Competence_DNA_uptake"/>
</dbReference>
<dbReference type="EMBL" id="AP022596">
    <property type="protein sequence ID" value="BBY61929.1"/>
    <property type="molecule type" value="Genomic_DNA"/>
</dbReference>
<feature type="transmembrane region" description="Helical" evidence="6">
    <location>
        <begin position="462"/>
        <end position="482"/>
    </location>
</feature>
<dbReference type="KEGG" id="mhev:MHEL_01720"/>
<evidence type="ECO:0000256" key="6">
    <source>
        <dbReference type="SAM" id="Phobius"/>
    </source>
</evidence>
<comment type="subcellular location">
    <subcellularLocation>
        <location evidence="1">Cell membrane</location>
        <topology evidence="1">Multi-pass membrane protein</topology>
    </subcellularLocation>
</comment>
<dbReference type="InterPro" id="IPR004477">
    <property type="entry name" value="ComEC_N"/>
</dbReference>
<dbReference type="Proteomes" id="UP000467148">
    <property type="component" value="Chromosome"/>
</dbReference>
<keyword evidence="4 6" id="KW-1133">Transmembrane helix</keyword>
<feature type="transmembrane region" description="Helical" evidence="6">
    <location>
        <begin position="336"/>
        <end position="354"/>
    </location>
</feature>
<evidence type="ECO:0000256" key="1">
    <source>
        <dbReference type="ARBA" id="ARBA00004651"/>
    </source>
</evidence>
<feature type="transmembrane region" description="Helical" evidence="6">
    <location>
        <begin position="366"/>
        <end position="387"/>
    </location>
</feature>
<evidence type="ECO:0000256" key="4">
    <source>
        <dbReference type="ARBA" id="ARBA00022989"/>
    </source>
</evidence>
<accession>A0A7I7T0E9</accession>
<feature type="transmembrane region" description="Helical" evidence="6">
    <location>
        <begin position="268"/>
        <end position="284"/>
    </location>
</feature>
<name>A0A7I7T0E9_9MYCO</name>
<dbReference type="NCBIfam" id="TIGR00360">
    <property type="entry name" value="ComEC_N-term"/>
    <property type="match status" value="1"/>
</dbReference>
<dbReference type="Pfam" id="PF03772">
    <property type="entry name" value="Competence"/>
    <property type="match status" value="1"/>
</dbReference>
<dbReference type="PANTHER" id="PTHR30619:SF7">
    <property type="entry name" value="BETA-LACTAMASE DOMAIN PROTEIN"/>
    <property type="match status" value="1"/>
</dbReference>
<gene>
    <name evidence="8" type="ORF">MHEL_01720</name>
</gene>
<feature type="transmembrane region" description="Helical" evidence="6">
    <location>
        <begin position="393"/>
        <end position="417"/>
    </location>
</feature>
<evidence type="ECO:0000256" key="2">
    <source>
        <dbReference type="ARBA" id="ARBA00022475"/>
    </source>
</evidence>
<feature type="transmembrane region" description="Helical" evidence="6">
    <location>
        <begin position="60"/>
        <end position="81"/>
    </location>
</feature>
<evidence type="ECO:0000259" key="7">
    <source>
        <dbReference type="Pfam" id="PF03772"/>
    </source>
</evidence>
<dbReference type="PANTHER" id="PTHR30619">
    <property type="entry name" value="DNA INTERNALIZATION/COMPETENCE PROTEIN COMEC/REC2"/>
    <property type="match status" value="1"/>
</dbReference>
<evidence type="ECO:0000313" key="8">
    <source>
        <dbReference type="EMBL" id="BBY61929.1"/>
    </source>
</evidence>
<proteinExistence type="predicted"/>
<keyword evidence="5 6" id="KW-0472">Membrane</keyword>
<organism evidence="8 9">
    <name type="scientific">Mycolicibacterium helvum</name>
    <dbReference type="NCBI Taxonomy" id="1534349"/>
    <lineage>
        <taxon>Bacteria</taxon>
        <taxon>Bacillati</taxon>
        <taxon>Actinomycetota</taxon>
        <taxon>Actinomycetes</taxon>
        <taxon>Mycobacteriales</taxon>
        <taxon>Mycobacteriaceae</taxon>
        <taxon>Mycolicibacterium</taxon>
    </lineage>
</organism>
<sequence length="509" mass="51442">MIDAPARLDLRLVPAALAAWAVTAAGITWPIGPLLAAVCAAVGLGWVALARWYGHARPVLRTAAVAVIGTAVVGAGFALVATMRSAAVSGHPITQRFGTVATVTVTPTEDPRPLGSGRLMFRGSLAELNGTELSGTVVVFASMSGFSELMAGQPARFRARITRPSRHDLTVAMLNATGEPTLGRASPLQRAARAVRVRFAEVSRDVLPADQAAILPGLVLGDTSAVSGTTTAQFRTAGLTHLTAVSGANVTIVCGTVLLSAGLVGPRAAVGLAAVALMVFVFVVQPTASVLRAAVMGAIALVAIVSARRRQAIPVLAATVLGLLIVAPQLAVDAGFALSVSATAALVVLAPGWAARLIAHGWPKPLAEAVCIALAAQLVTAPLVAAISGRLSVVGVLANLAVAVVIPPITVLGTAAAAMCWLMPPAAGLLIRFTGPELWWLLHVASTAAGVPGAALSVPSGLAGVVTVAATTLAVVVLWRWIKVGVSRCRPVVKRSGGERDGGPASDPG</sequence>
<evidence type="ECO:0000256" key="5">
    <source>
        <dbReference type="ARBA" id="ARBA00023136"/>
    </source>
</evidence>
<keyword evidence="9" id="KW-1185">Reference proteome</keyword>
<feature type="transmembrane region" description="Helical" evidence="6">
    <location>
        <begin position="35"/>
        <end position="53"/>
    </location>
</feature>
<protein>
    <recommendedName>
        <fullName evidence="7">ComEC/Rec2-related protein domain-containing protein</fullName>
    </recommendedName>
</protein>
<evidence type="ECO:0000313" key="9">
    <source>
        <dbReference type="Proteomes" id="UP000467148"/>
    </source>
</evidence>
<keyword evidence="3 6" id="KW-0812">Transmembrane</keyword>
<evidence type="ECO:0000256" key="3">
    <source>
        <dbReference type="ARBA" id="ARBA00022692"/>
    </source>
</evidence>
<dbReference type="GO" id="GO:0005886">
    <property type="term" value="C:plasma membrane"/>
    <property type="evidence" value="ECO:0007669"/>
    <property type="project" value="UniProtKB-SubCell"/>
</dbReference>